<keyword evidence="5" id="KW-0547">Nucleotide-binding</keyword>
<dbReference type="InterPro" id="IPR036097">
    <property type="entry name" value="HisK_dim/P_sf"/>
</dbReference>
<dbReference type="Proteomes" id="UP001279642">
    <property type="component" value="Unassembled WGS sequence"/>
</dbReference>
<evidence type="ECO:0000256" key="9">
    <source>
        <dbReference type="PROSITE-ProRule" id="PRU00169"/>
    </source>
</evidence>
<dbReference type="SMART" id="SM00387">
    <property type="entry name" value="HATPase_c"/>
    <property type="match status" value="1"/>
</dbReference>
<dbReference type="SMART" id="SM00388">
    <property type="entry name" value="HisKA"/>
    <property type="match status" value="1"/>
</dbReference>
<feature type="domain" description="PAS" evidence="12">
    <location>
        <begin position="257"/>
        <end position="302"/>
    </location>
</feature>
<dbReference type="SUPFAM" id="SSF55785">
    <property type="entry name" value="PYP-like sensor domain (PAS domain)"/>
    <property type="match status" value="2"/>
</dbReference>
<dbReference type="InterPro" id="IPR011006">
    <property type="entry name" value="CheY-like_superfamily"/>
</dbReference>
<organism evidence="13 14">
    <name type="scientific">Dongia soli</name>
    <dbReference type="NCBI Taxonomy" id="600628"/>
    <lineage>
        <taxon>Bacteria</taxon>
        <taxon>Pseudomonadati</taxon>
        <taxon>Pseudomonadota</taxon>
        <taxon>Alphaproteobacteria</taxon>
        <taxon>Rhodospirillales</taxon>
        <taxon>Dongiaceae</taxon>
        <taxon>Dongia</taxon>
    </lineage>
</organism>
<dbReference type="EMBL" id="JAXCLW010000002">
    <property type="protein sequence ID" value="MDY0883502.1"/>
    <property type="molecule type" value="Genomic_DNA"/>
</dbReference>
<dbReference type="InterPro" id="IPR001789">
    <property type="entry name" value="Sig_transdc_resp-reg_receiver"/>
</dbReference>
<feature type="modified residue" description="4-aspartylphosphate" evidence="9">
    <location>
        <position position="693"/>
    </location>
</feature>
<dbReference type="Pfam" id="PF00072">
    <property type="entry name" value="Response_reg"/>
    <property type="match status" value="2"/>
</dbReference>
<name>A0ABU5EB47_9PROT</name>
<comment type="catalytic activity">
    <reaction evidence="1">
        <text>ATP + protein L-histidine = ADP + protein N-phospho-L-histidine.</text>
        <dbReference type="EC" id="2.7.13.3"/>
    </reaction>
</comment>
<dbReference type="NCBIfam" id="TIGR00229">
    <property type="entry name" value="sensory_box"/>
    <property type="match status" value="2"/>
</dbReference>
<dbReference type="SMART" id="SM00448">
    <property type="entry name" value="REC"/>
    <property type="match status" value="2"/>
</dbReference>
<dbReference type="SUPFAM" id="SSF47384">
    <property type="entry name" value="Homodimeric domain of signal transducing histidine kinase"/>
    <property type="match status" value="1"/>
</dbReference>
<dbReference type="SMART" id="SM00091">
    <property type="entry name" value="PAS"/>
    <property type="match status" value="2"/>
</dbReference>
<evidence type="ECO:0000256" key="3">
    <source>
        <dbReference type="ARBA" id="ARBA00022553"/>
    </source>
</evidence>
<dbReference type="InterPro" id="IPR013767">
    <property type="entry name" value="PAS_fold"/>
</dbReference>
<comment type="caution">
    <text evidence="13">The sequence shown here is derived from an EMBL/GenBank/DDBJ whole genome shotgun (WGS) entry which is preliminary data.</text>
</comment>
<dbReference type="CDD" id="cd00156">
    <property type="entry name" value="REC"/>
    <property type="match status" value="1"/>
</dbReference>
<feature type="domain" description="Histidine kinase" evidence="10">
    <location>
        <begin position="397"/>
        <end position="620"/>
    </location>
</feature>
<dbReference type="Pfam" id="PF00512">
    <property type="entry name" value="HisKA"/>
    <property type="match status" value="1"/>
</dbReference>
<accession>A0ABU5EB47</accession>
<feature type="domain" description="Response regulatory" evidence="11">
    <location>
        <begin position="643"/>
        <end position="759"/>
    </location>
</feature>
<dbReference type="Pfam" id="PF02518">
    <property type="entry name" value="HATPase_c"/>
    <property type="match status" value="1"/>
</dbReference>
<dbReference type="CDD" id="cd00130">
    <property type="entry name" value="PAS"/>
    <property type="match status" value="2"/>
</dbReference>
<dbReference type="PROSITE" id="PS50110">
    <property type="entry name" value="RESPONSE_REGULATORY"/>
    <property type="match status" value="2"/>
</dbReference>
<evidence type="ECO:0000259" key="11">
    <source>
        <dbReference type="PROSITE" id="PS50110"/>
    </source>
</evidence>
<dbReference type="Gene3D" id="3.30.565.10">
    <property type="entry name" value="Histidine kinase-like ATPase, C-terminal domain"/>
    <property type="match status" value="1"/>
</dbReference>
<dbReference type="InterPro" id="IPR035965">
    <property type="entry name" value="PAS-like_dom_sf"/>
</dbReference>
<dbReference type="InterPro" id="IPR005467">
    <property type="entry name" value="His_kinase_dom"/>
</dbReference>
<evidence type="ECO:0000256" key="4">
    <source>
        <dbReference type="ARBA" id="ARBA00022679"/>
    </source>
</evidence>
<dbReference type="Pfam" id="PF00989">
    <property type="entry name" value="PAS"/>
    <property type="match status" value="2"/>
</dbReference>
<dbReference type="PROSITE" id="PS50112">
    <property type="entry name" value="PAS"/>
    <property type="match status" value="2"/>
</dbReference>
<dbReference type="InterPro" id="IPR003661">
    <property type="entry name" value="HisK_dim/P_dom"/>
</dbReference>
<keyword evidence="3 9" id="KW-0597">Phosphoprotein</keyword>
<evidence type="ECO:0000256" key="7">
    <source>
        <dbReference type="ARBA" id="ARBA00022840"/>
    </source>
</evidence>
<proteinExistence type="predicted"/>
<keyword evidence="7" id="KW-0067">ATP-binding</keyword>
<evidence type="ECO:0000313" key="14">
    <source>
        <dbReference type="Proteomes" id="UP001279642"/>
    </source>
</evidence>
<dbReference type="EC" id="2.7.13.3" evidence="2"/>
<dbReference type="InterPro" id="IPR036890">
    <property type="entry name" value="HATPase_C_sf"/>
</dbReference>
<dbReference type="Gene3D" id="3.30.450.20">
    <property type="entry name" value="PAS domain"/>
    <property type="match status" value="2"/>
</dbReference>
<evidence type="ECO:0000313" key="13">
    <source>
        <dbReference type="EMBL" id="MDY0883502.1"/>
    </source>
</evidence>
<gene>
    <name evidence="13" type="ORF">SMD27_11655</name>
</gene>
<evidence type="ECO:0000256" key="1">
    <source>
        <dbReference type="ARBA" id="ARBA00000085"/>
    </source>
</evidence>
<sequence>MRSLRVLVIDDSQEDAELSLLALTRGDFGLIHHRHVDSAGDLAVALEEDSWDIVIADYAMPGLNGAEALKEIRRRGLEIPVIFLSDSISEDVAVAAMGAGAQDCVAKRNLERLAPAVKRGLSDMERRRAHARAEAAQRSIQARFEQILTLAPDAFIAADADHRITVFNRAAAILFAYRNETMLGRDIGSLLPDLKLAAEEGSGMIERRRSIGRRSDGSEFPVELSISQSTEEGDTTFTVMVRDVTEREQMLQLTRQANRRLEAVLQSSPLAIVSLAADFTVLTWNRSAERTFGHATNDVIGQACPLVKTFGEARFIDFFDRLNRGELLQDIDLLHRGPSGDQEIRLSAAPLYRDGETAGSNFAGAVLVLEDVTHSRSLQRQLNHAQRMETVGQLTGGIAHDFNNLLAVIIGNLDLLEEEIRGNEKATALAGRALKASLRAADLTRKLLAFARKQALEQIAFDLNTLVGDVEELIVRTLGEGIKVQSKLAPDLWPVFADPAQVESALTNLAVNARDAMPRGGCLVIETGNRVLDDAYAAENLDVKPGAYVMLAVSDTGDGIPPEILSRIFEPFFTTKEEGRGTGLGLSMVYGFAKQSHGHVKVYSEVGHGTTVRLYLPRAATDDVASRLGHAQQTSTSQGNNVSILAVEDNDEVRAVVTKQLTALGYRVVAAANADEALAVLDRGEPVDLIFSDVVMPGKMNGIELVAEASRRRPGIKTLLTSGFTEASLQGNEPHPEAVGLLSKPYRLQDLAKRLREVLSD</sequence>
<dbReference type="Gene3D" id="1.10.287.130">
    <property type="match status" value="1"/>
</dbReference>
<feature type="domain" description="Response regulatory" evidence="11">
    <location>
        <begin position="5"/>
        <end position="122"/>
    </location>
</feature>
<evidence type="ECO:0000256" key="2">
    <source>
        <dbReference type="ARBA" id="ARBA00012438"/>
    </source>
</evidence>
<evidence type="ECO:0000259" key="12">
    <source>
        <dbReference type="PROSITE" id="PS50112"/>
    </source>
</evidence>
<dbReference type="InterPro" id="IPR003594">
    <property type="entry name" value="HATPase_dom"/>
</dbReference>
<keyword evidence="14" id="KW-1185">Reference proteome</keyword>
<dbReference type="PANTHER" id="PTHR43065:SF49">
    <property type="entry name" value="HISTIDINE KINASE"/>
    <property type="match status" value="1"/>
</dbReference>
<reference evidence="13 14" key="1">
    <citation type="journal article" date="2016" name="Antonie Van Leeuwenhoek">
        <title>Dongia soli sp. nov., isolated from soil from Dokdo, Korea.</title>
        <authorList>
            <person name="Kim D.U."/>
            <person name="Lee H."/>
            <person name="Kim H."/>
            <person name="Kim S.G."/>
            <person name="Ka J.O."/>
        </authorList>
    </citation>
    <scope>NUCLEOTIDE SEQUENCE [LARGE SCALE GENOMIC DNA]</scope>
    <source>
        <strain evidence="13 14">D78</strain>
    </source>
</reference>
<keyword evidence="6" id="KW-0418">Kinase</keyword>
<evidence type="ECO:0000256" key="8">
    <source>
        <dbReference type="ARBA" id="ARBA00023012"/>
    </source>
</evidence>
<dbReference type="SUPFAM" id="SSF55874">
    <property type="entry name" value="ATPase domain of HSP90 chaperone/DNA topoisomerase II/histidine kinase"/>
    <property type="match status" value="1"/>
</dbReference>
<dbReference type="RefSeq" id="WP_320508534.1">
    <property type="nucleotide sequence ID" value="NZ_JAXCLW010000002.1"/>
</dbReference>
<dbReference type="PRINTS" id="PR00344">
    <property type="entry name" value="BCTRLSENSOR"/>
</dbReference>
<feature type="domain" description="PAS" evidence="12">
    <location>
        <begin position="140"/>
        <end position="185"/>
    </location>
</feature>
<protein>
    <recommendedName>
        <fullName evidence="2">histidine kinase</fullName>
        <ecNumber evidence="2">2.7.13.3</ecNumber>
    </recommendedName>
</protein>
<evidence type="ECO:0000259" key="10">
    <source>
        <dbReference type="PROSITE" id="PS50109"/>
    </source>
</evidence>
<dbReference type="InterPro" id="IPR004358">
    <property type="entry name" value="Sig_transdc_His_kin-like_C"/>
</dbReference>
<dbReference type="PANTHER" id="PTHR43065">
    <property type="entry name" value="SENSOR HISTIDINE KINASE"/>
    <property type="match status" value="1"/>
</dbReference>
<dbReference type="PROSITE" id="PS50109">
    <property type="entry name" value="HIS_KIN"/>
    <property type="match status" value="1"/>
</dbReference>
<keyword evidence="8" id="KW-0902">Two-component regulatory system</keyword>
<dbReference type="CDD" id="cd00082">
    <property type="entry name" value="HisKA"/>
    <property type="match status" value="1"/>
</dbReference>
<evidence type="ECO:0000256" key="6">
    <source>
        <dbReference type="ARBA" id="ARBA00022777"/>
    </source>
</evidence>
<evidence type="ECO:0000256" key="5">
    <source>
        <dbReference type="ARBA" id="ARBA00022741"/>
    </source>
</evidence>
<dbReference type="SUPFAM" id="SSF52172">
    <property type="entry name" value="CheY-like"/>
    <property type="match status" value="2"/>
</dbReference>
<feature type="modified residue" description="4-aspartylphosphate" evidence="9">
    <location>
        <position position="57"/>
    </location>
</feature>
<dbReference type="Gene3D" id="3.40.50.2300">
    <property type="match status" value="2"/>
</dbReference>
<keyword evidence="4" id="KW-0808">Transferase</keyword>
<dbReference type="InterPro" id="IPR000014">
    <property type="entry name" value="PAS"/>
</dbReference>